<dbReference type="EMBL" id="ML145098">
    <property type="protein sequence ID" value="TBU61526.1"/>
    <property type="molecule type" value="Genomic_DNA"/>
</dbReference>
<organism evidence="1 2">
    <name type="scientific">Dichomitus squalens</name>
    <dbReference type="NCBI Taxonomy" id="114155"/>
    <lineage>
        <taxon>Eukaryota</taxon>
        <taxon>Fungi</taxon>
        <taxon>Dikarya</taxon>
        <taxon>Basidiomycota</taxon>
        <taxon>Agaricomycotina</taxon>
        <taxon>Agaricomycetes</taxon>
        <taxon>Polyporales</taxon>
        <taxon>Polyporaceae</taxon>
        <taxon>Dichomitus</taxon>
    </lineage>
</organism>
<dbReference type="Proteomes" id="UP000292082">
    <property type="component" value="Unassembled WGS sequence"/>
</dbReference>
<evidence type="ECO:0008006" key="3">
    <source>
        <dbReference type="Google" id="ProtNLM"/>
    </source>
</evidence>
<protein>
    <recommendedName>
        <fullName evidence="3">GST N-terminal domain-containing protein</fullName>
    </recommendedName>
</protein>
<dbReference type="Gene3D" id="1.20.1050.130">
    <property type="match status" value="1"/>
</dbReference>
<accession>A0A4Q9Q3P6</accession>
<keyword evidence="2" id="KW-1185">Reference proteome</keyword>
<reference evidence="1 2" key="1">
    <citation type="submission" date="2019-01" db="EMBL/GenBank/DDBJ databases">
        <title>Draft genome sequences of three monokaryotic isolates of the white-rot basidiomycete fungus Dichomitus squalens.</title>
        <authorList>
            <consortium name="DOE Joint Genome Institute"/>
            <person name="Lopez S.C."/>
            <person name="Andreopoulos B."/>
            <person name="Pangilinan J."/>
            <person name="Lipzen A."/>
            <person name="Riley R."/>
            <person name="Ahrendt S."/>
            <person name="Ng V."/>
            <person name="Barry K."/>
            <person name="Daum C."/>
            <person name="Grigoriev I.V."/>
            <person name="Hilden K.S."/>
            <person name="Makela M.R."/>
            <person name="de Vries R.P."/>
        </authorList>
    </citation>
    <scope>NUCLEOTIDE SEQUENCE [LARGE SCALE GENOMIC DNA]</scope>
    <source>
        <strain evidence="1 2">CBS 464.89</strain>
    </source>
</reference>
<gene>
    <name evidence="1" type="ORF">BD310DRAFT_920914</name>
</gene>
<evidence type="ECO:0000313" key="2">
    <source>
        <dbReference type="Proteomes" id="UP000292082"/>
    </source>
</evidence>
<sequence length="75" mass="8717">MNPSGEQKALLEYTKYYYSGRIPALIDHHNGDFVIWKSAILLYLTGNDDTEERVRYRRQGEAYVHPMTAALPHMC</sequence>
<dbReference type="AlphaFoldDB" id="A0A4Q9Q3P6"/>
<proteinExistence type="predicted"/>
<name>A0A4Q9Q3P6_9APHY</name>
<evidence type="ECO:0000313" key="1">
    <source>
        <dbReference type="EMBL" id="TBU61526.1"/>
    </source>
</evidence>
<dbReference type="STRING" id="114155.A0A4Q9Q3P6"/>